<gene>
    <name evidence="2" type="ORF">F2Q70_00030673</name>
</gene>
<dbReference type="EMBL" id="QGKY02002305">
    <property type="protein sequence ID" value="KAF2534522.1"/>
    <property type="molecule type" value="Genomic_DNA"/>
</dbReference>
<proteinExistence type="predicted"/>
<organism evidence="2">
    <name type="scientific">Brassica cretica</name>
    <name type="common">Mustard</name>
    <dbReference type="NCBI Taxonomy" id="69181"/>
    <lineage>
        <taxon>Eukaryota</taxon>
        <taxon>Viridiplantae</taxon>
        <taxon>Streptophyta</taxon>
        <taxon>Embryophyta</taxon>
        <taxon>Tracheophyta</taxon>
        <taxon>Spermatophyta</taxon>
        <taxon>Magnoliopsida</taxon>
        <taxon>eudicotyledons</taxon>
        <taxon>Gunneridae</taxon>
        <taxon>Pentapetalae</taxon>
        <taxon>rosids</taxon>
        <taxon>malvids</taxon>
        <taxon>Brassicales</taxon>
        <taxon>Brassicaceae</taxon>
        <taxon>Brassiceae</taxon>
        <taxon>Brassica</taxon>
    </lineage>
</organism>
<evidence type="ECO:0000313" key="2">
    <source>
        <dbReference type="EMBL" id="KAF2534522.1"/>
    </source>
</evidence>
<dbReference type="AlphaFoldDB" id="A0A8S9FUY2"/>
<protein>
    <submittedName>
        <fullName evidence="2">Uncharacterized protein</fullName>
    </submittedName>
</protein>
<name>A0A8S9FUY2_BRACR</name>
<comment type="caution">
    <text evidence="2">The sequence shown here is derived from an EMBL/GenBank/DDBJ whole genome shotgun (WGS) entry which is preliminary data.</text>
</comment>
<evidence type="ECO:0000256" key="1">
    <source>
        <dbReference type="SAM" id="MobiDB-lite"/>
    </source>
</evidence>
<accession>A0A8S9FUY2</accession>
<feature type="region of interest" description="Disordered" evidence="1">
    <location>
        <begin position="1"/>
        <end position="26"/>
    </location>
</feature>
<sequence length="69" mass="8025">MNLSRNFKEVVIPNREDPENDQDIKSKPLPRRISLCKPIIDLTTDASSRIDTVRPDLLWKPNPIPTRIF</sequence>
<feature type="compositionally biased region" description="Basic and acidic residues" evidence="1">
    <location>
        <begin position="14"/>
        <end position="26"/>
    </location>
</feature>
<reference evidence="2" key="1">
    <citation type="submission" date="2019-12" db="EMBL/GenBank/DDBJ databases">
        <title>Genome sequencing and annotation of Brassica cretica.</title>
        <authorList>
            <person name="Studholme D.J."/>
            <person name="Sarris P.F."/>
        </authorList>
    </citation>
    <scope>NUCLEOTIDE SEQUENCE</scope>
    <source>
        <strain evidence="2">PFS-102/07</strain>
        <tissue evidence="2">Leaf</tissue>
    </source>
</reference>